<dbReference type="InterPro" id="IPR054019">
    <property type="entry name" value="CFP_TSR_C"/>
</dbReference>
<keyword evidence="2" id="KW-0964">Secreted</keyword>
<evidence type="ECO:0000313" key="9">
    <source>
        <dbReference type="Proteomes" id="UP000261600"/>
    </source>
</evidence>
<dbReference type="InterPro" id="IPR052065">
    <property type="entry name" value="Compl_asym_regulator"/>
</dbReference>
<dbReference type="InterPro" id="IPR036383">
    <property type="entry name" value="TSP1_rpt_sf"/>
</dbReference>
<feature type="chain" id="PRO_5018690456" description="Complement factor properdin" evidence="7">
    <location>
        <begin position="20"/>
        <end position="566"/>
    </location>
</feature>
<dbReference type="Pfam" id="PF22195">
    <property type="entry name" value="TSP1_CFP_C"/>
    <property type="match status" value="1"/>
</dbReference>
<dbReference type="PANTHER" id="PTHR22906">
    <property type="entry name" value="PROPERDIN"/>
    <property type="match status" value="1"/>
</dbReference>
<evidence type="ECO:0000256" key="7">
    <source>
        <dbReference type="SAM" id="SignalP"/>
    </source>
</evidence>
<dbReference type="Gene3D" id="2.20.100.10">
    <property type="entry name" value="Thrombospondin type-1 (TSP1) repeat"/>
    <property type="match status" value="8"/>
</dbReference>
<reference evidence="8" key="1">
    <citation type="submission" date="2025-08" db="UniProtKB">
        <authorList>
            <consortium name="Ensembl"/>
        </authorList>
    </citation>
    <scope>IDENTIFICATION</scope>
</reference>
<dbReference type="PROSITE" id="PS50092">
    <property type="entry name" value="TSP1"/>
    <property type="match status" value="8"/>
</dbReference>
<dbReference type="SMART" id="SM00209">
    <property type="entry name" value="TSP1"/>
    <property type="match status" value="8"/>
</dbReference>
<feature type="region of interest" description="Disordered" evidence="6">
    <location>
        <begin position="203"/>
        <end position="223"/>
    </location>
</feature>
<feature type="compositionally biased region" description="Polar residues" evidence="6">
    <location>
        <begin position="209"/>
        <end position="218"/>
    </location>
</feature>
<dbReference type="OrthoDB" id="446173at2759"/>
<dbReference type="FunFam" id="2.20.100.10:FF:000001">
    <property type="entry name" value="semaphorin-5A isoform X1"/>
    <property type="match status" value="2"/>
</dbReference>
<keyword evidence="4" id="KW-0677">Repeat</keyword>
<dbReference type="Ensembl" id="ENSMALT00000001064.1">
    <property type="protein sequence ID" value="ENSMALP00000001023.1"/>
    <property type="gene ID" value="ENSMALG00000000796.1"/>
</dbReference>
<protein>
    <recommendedName>
        <fullName evidence="10">Complement factor properdin</fullName>
    </recommendedName>
</protein>
<evidence type="ECO:0000256" key="2">
    <source>
        <dbReference type="ARBA" id="ARBA00022525"/>
    </source>
</evidence>
<name>A0A3Q3IBH4_MONAL</name>
<dbReference type="GeneID" id="109973440"/>
<keyword evidence="3 7" id="KW-0732">Signal</keyword>
<evidence type="ECO:0000256" key="4">
    <source>
        <dbReference type="ARBA" id="ARBA00022737"/>
    </source>
</evidence>
<dbReference type="Pfam" id="PF18487">
    <property type="entry name" value="TSR"/>
    <property type="match status" value="1"/>
</dbReference>
<dbReference type="InterPro" id="IPR049536">
    <property type="entry name" value="CFP_TSR-0"/>
</dbReference>
<feature type="compositionally biased region" description="Polar residues" evidence="6">
    <location>
        <begin position="331"/>
        <end position="340"/>
    </location>
</feature>
<dbReference type="PANTHER" id="PTHR22906:SF43">
    <property type="entry name" value="PROPERDIN"/>
    <property type="match status" value="1"/>
</dbReference>
<dbReference type="AlphaFoldDB" id="A0A3Q3IBH4"/>
<evidence type="ECO:0000313" key="8">
    <source>
        <dbReference type="Ensembl" id="ENSMALP00000001023.1"/>
    </source>
</evidence>
<dbReference type="PRINTS" id="PR01705">
    <property type="entry name" value="TSP1REPEAT"/>
</dbReference>
<sequence length="566" mass="61710">MEVLLVLVLLLIAVQRSECVQCFVHFDLVSGQCDGELGEVDKDDCCQNPQYGYKTEDGVCHFCGRLVWSTWSPWSHCNVLCGEGVRQRHRKCFGIGDSGCNNIVEKLQTEPCSGVCCEDKGWGLWLSWSPCSVTCGESGVRKRERVCSSPPECHLACNGPSKETQNCSPQSTCPVHGGWSSWSNWFKCSGLCIDEQRGDVPTRTRHRSCSSPAPSNDTVPPGDRCPGQGFQVQDCSELPNCPVDGSWGAWSPPGPCSVTCGEGLQLSTRMCNSPAPKYGGRLCEGSSARSSVCQSPCPVDGFWSGWSSWGECSSSCIPEGRPPVRTRRRSCSNPTPSSSPRGKGCQGDDSQTENCNNLPNCQVDGGWGSWSPFTPCPVTCGMGPQVSVRRCDSPAPRHGGQPCLGEGRRTSVCATNVHCPVDGVWLDWSPWKPCKYPFGDKEIRCKQLGGKQTRDRLCHPPAFNGSICSGAEALTETRVCYDVNRCVLKGSWEGWEPWSLCRPPCGGSPQRARRRYCKPDYSNYNPTIGRQKIPAIFFGNPNADCGFVTLAEKTEVQPCINVPPCP</sequence>
<organism evidence="8 9">
    <name type="scientific">Monopterus albus</name>
    <name type="common">Swamp eel</name>
    <dbReference type="NCBI Taxonomy" id="43700"/>
    <lineage>
        <taxon>Eukaryota</taxon>
        <taxon>Metazoa</taxon>
        <taxon>Chordata</taxon>
        <taxon>Craniata</taxon>
        <taxon>Vertebrata</taxon>
        <taxon>Euteleostomi</taxon>
        <taxon>Actinopterygii</taxon>
        <taxon>Neopterygii</taxon>
        <taxon>Teleostei</taxon>
        <taxon>Neoteleostei</taxon>
        <taxon>Acanthomorphata</taxon>
        <taxon>Anabantaria</taxon>
        <taxon>Synbranchiformes</taxon>
        <taxon>Synbranchidae</taxon>
        <taxon>Monopterus</taxon>
    </lineage>
</organism>
<reference evidence="8" key="2">
    <citation type="submission" date="2025-09" db="UniProtKB">
        <authorList>
            <consortium name="Ensembl"/>
        </authorList>
    </citation>
    <scope>IDENTIFICATION</scope>
</reference>
<dbReference type="KEGG" id="malb:109973440"/>
<evidence type="ECO:0000256" key="5">
    <source>
        <dbReference type="ARBA" id="ARBA00023157"/>
    </source>
</evidence>
<dbReference type="Pfam" id="PF00090">
    <property type="entry name" value="TSP_1"/>
    <property type="match status" value="5"/>
</dbReference>
<evidence type="ECO:0008006" key="10">
    <source>
        <dbReference type="Google" id="ProtNLM"/>
    </source>
</evidence>
<evidence type="ECO:0000256" key="1">
    <source>
        <dbReference type="ARBA" id="ARBA00004613"/>
    </source>
</evidence>
<evidence type="ECO:0000256" key="3">
    <source>
        <dbReference type="ARBA" id="ARBA00022729"/>
    </source>
</evidence>
<comment type="subcellular location">
    <subcellularLocation>
        <location evidence="1">Secreted</location>
    </subcellularLocation>
</comment>
<evidence type="ECO:0000256" key="6">
    <source>
        <dbReference type="SAM" id="MobiDB-lite"/>
    </source>
</evidence>
<dbReference type="STRING" id="43700.ENSMALP00000001023"/>
<keyword evidence="5" id="KW-1015">Disulfide bond</keyword>
<dbReference type="Proteomes" id="UP000261600">
    <property type="component" value="Unplaced"/>
</dbReference>
<keyword evidence="9" id="KW-1185">Reference proteome</keyword>
<dbReference type="RefSeq" id="XP_020478699.1">
    <property type="nucleotide sequence ID" value="XM_020623043.1"/>
</dbReference>
<dbReference type="InterPro" id="IPR000884">
    <property type="entry name" value="TSP1_rpt"/>
</dbReference>
<feature type="signal peptide" evidence="7">
    <location>
        <begin position="1"/>
        <end position="19"/>
    </location>
</feature>
<proteinExistence type="predicted"/>
<dbReference type="SUPFAM" id="SSF82895">
    <property type="entry name" value="TSP-1 type 1 repeat"/>
    <property type="match status" value="7"/>
</dbReference>
<feature type="region of interest" description="Disordered" evidence="6">
    <location>
        <begin position="318"/>
        <end position="349"/>
    </location>
</feature>
<accession>A0A3Q3IBH4</accession>